<evidence type="ECO:0000256" key="1">
    <source>
        <dbReference type="SAM" id="MobiDB-lite"/>
    </source>
</evidence>
<name>A0AAV4T5K5_9ARAC</name>
<sequence length="88" mass="9893">MEASNEPADDPFPKTTSKGSFAPTQNKGNDDTLKIRLHFQLSVVLNKRTIQMHLFERGRFFKAINKSNKAMTSITNPKRARSSSENAP</sequence>
<protein>
    <submittedName>
        <fullName evidence="2">Uncharacterized protein</fullName>
    </submittedName>
</protein>
<comment type="caution">
    <text evidence="2">The sequence shown here is derived from an EMBL/GenBank/DDBJ whole genome shotgun (WGS) entry which is preliminary data.</text>
</comment>
<feature type="region of interest" description="Disordered" evidence="1">
    <location>
        <begin position="68"/>
        <end position="88"/>
    </location>
</feature>
<dbReference type="EMBL" id="BPLQ01008891">
    <property type="protein sequence ID" value="GIY40187.1"/>
    <property type="molecule type" value="Genomic_DNA"/>
</dbReference>
<reference evidence="2 3" key="1">
    <citation type="submission" date="2021-06" db="EMBL/GenBank/DDBJ databases">
        <title>Caerostris darwini draft genome.</title>
        <authorList>
            <person name="Kono N."/>
            <person name="Arakawa K."/>
        </authorList>
    </citation>
    <scope>NUCLEOTIDE SEQUENCE [LARGE SCALE GENOMIC DNA]</scope>
</reference>
<keyword evidence="3" id="KW-1185">Reference proteome</keyword>
<feature type="compositionally biased region" description="Polar residues" evidence="1">
    <location>
        <begin position="14"/>
        <end position="27"/>
    </location>
</feature>
<gene>
    <name evidence="2" type="ORF">CDAR_424381</name>
</gene>
<feature type="region of interest" description="Disordered" evidence="1">
    <location>
        <begin position="1"/>
        <end position="32"/>
    </location>
</feature>
<evidence type="ECO:0000313" key="2">
    <source>
        <dbReference type="EMBL" id="GIY40187.1"/>
    </source>
</evidence>
<organism evidence="2 3">
    <name type="scientific">Caerostris darwini</name>
    <dbReference type="NCBI Taxonomy" id="1538125"/>
    <lineage>
        <taxon>Eukaryota</taxon>
        <taxon>Metazoa</taxon>
        <taxon>Ecdysozoa</taxon>
        <taxon>Arthropoda</taxon>
        <taxon>Chelicerata</taxon>
        <taxon>Arachnida</taxon>
        <taxon>Araneae</taxon>
        <taxon>Araneomorphae</taxon>
        <taxon>Entelegynae</taxon>
        <taxon>Araneoidea</taxon>
        <taxon>Araneidae</taxon>
        <taxon>Caerostris</taxon>
    </lineage>
</organism>
<accession>A0AAV4T5K5</accession>
<evidence type="ECO:0000313" key="3">
    <source>
        <dbReference type="Proteomes" id="UP001054837"/>
    </source>
</evidence>
<dbReference type="Proteomes" id="UP001054837">
    <property type="component" value="Unassembled WGS sequence"/>
</dbReference>
<dbReference type="AlphaFoldDB" id="A0AAV4T5K5"/>
<proteinExistence type="predicted"/>